<dbReference type="EMBL" id="BGPR01005740">
    <property type="protein sequence ID" value="GBN12958.1"/>
    <property type="molecule type" value="Genomic_DNA"/>
</dbReference>
<name>A0A4Y2LE42_ARAVE</name>
<evidence type="ECO:0000313" key="2">
    <source>
        <dbReference type="Proteomes" id="UP000499080"/>
    </source>
</evidence>
<gene>
    <name evidence="1" type="ORF">AVEN_273319_1</name>
</gene>
<proteinExistence type="predicted"/>
<dbReference type="AlphaFoldDB" id="A0A4Y2LE42"/>
<reference evidence="1 2" key="1">
    <citation type="journal article" date="2019" name="Sci. Rep.">
        <title>Orb-weaving spider Araneus ventricosus genome elucidates the spidroin gene catalogue.</title>
        <authorList>
            <person name="Kono N."/>
            <person name="Nakamura H."/>
            <person name="Ohtoshi R."/>
            <person name="Moran D.A.P."/>
            <person name="Shinohara A."/>
            <person name="Yoshida Y."/>
            <person name="Fujiwara M."/>
            <person name="Mori M."/>
            <person name="Tomita M."/>
            <person name="Arakawa K."/>
        </authorList>
    </citation>
    <scope>NUCLEOTIDE SEQUENCE [LARGE SCALE GENOMIC DNA]</scope>
</reference>
<protein>
    <submittedName>
        <fullName evidence="1">Uncharacterized protein</fullName>
    </submittedName>
</protein>
<sequence>MHHLIQKCDIKMGNISLYLTLFEREVKRAKVPEVMWVSHLIGLLPNDMAQLDVRQPEEMTEDCYQMKQILMKRYKLSAEMFRQMFTKHSKNAD</sequence>
<evidence type="ECO:0000313" key="1">
    <source>
        <dbReference type="EMBL" id="GBN12958.1"/>
    </source>
</evidence>
<keyword evidence="2" id="KW-1185">Reference proteome</keyword>
<accession>A0A4Y2LE42</accession>
<dbReference type="Proteomes" id="UP000499080">
    <property type="component" value="Unassembled WGS sequence"/>
</dbReference>
<comment type="caution">
    <text evidence="1">The sequence shown here is derived from an EMBL/GenBank/DDBJ whole genome shotgun (WGS) entry which is preliminary data.</text>
</comment>
<dbReference type="OrthoDB" id="6509498at2759"/>
<organism evidence="1 2">
    <name type="scientific">Araneus ventricosus</name>
    <name type="common">Orbweaver spider</name>
    <name type="synonym">Epeira ventricosa</name>
    <dbReference type="NCBI Taxonomy" id="182803"/>
    <lineage>
        <taxon>Eukaryota</taxon>
        <taxon>Metazoa</taxon>
        <taxon>Ecdysozoa</taxon>
        <taxon>Arthropoda</taxon>
        <taxon>Chelicerata</taxon>
        <taxon>Arachnida</taxon>
        <taxon>Araneae</taxon>
        <taxon>Araneomorphae</taxon>
        <taxon>Entelegynae</taxon>
        <taxon>Araneoidea</taxon>
        <taxon>Araneidae</taxon>
        <taxon>Araneus</taxon>
    </lineage>
</organism>